<dbReference type="Gene3D" id="3.40.50.10540">
    <property type="entry name" value="Crotonobetainyl-coa:carnitine coa-transferase, domain 1"/>
    <property type="match status" value="1"/>
</dbReference>
<dbReference type="GO" id="GO:0008410">
    <property type="term" value="F:CoA-transferase activity"/>
    <property type="evidence" value="ECO:0007669"/>
    <property type="project" value="TreeGrafter"/>
</dbReference>
<dbReference type="Gene3D" id="3.30.1540.10">
    <property type="entry name" value="formyl-coa transferase, domain 3"/>
    <property type="match status" value="1"/>
</dbReference>
<organism evidence="3 4">
    <name type="scientific">Pontivivens ytuae</name>
    <dbReference type="NCBI Taxonomy" id="2789856"/>
    <lineage>
        <taxon>Bacteria</taxon>
        <taxon>Pseudomonadati</taxon>
        <taxon>Pseudomonadota</taxon>
        <taxon>Alphaproteobacteria</taxon>
        <taxon>Rhodobacterales</taxon>
        <taxon>Paracoccaceae</taxon>
        <taxon>Pontivivens</taxon>
    </lineage>
</organism>
<dbReference type="InterPro" id="IPR050483">
    <property type="entry name" value="CoA-transferase_III_domain"/>
</dbReference>
<dbReference type="Proteomes" id="UP000594800">
    <property type="component" value="Chromosome"/>
</dbReference>
<gene>
    <name evidence="3" type="ORF">I0K15_05895</name>
</gene>
<dbReference type="SUPFAM" id="SSF89796">
    <property type="entry name" value="CoA-transferase family III (CaiB/BaiF)"/>
    <property type="match status" value="1"/>
</dbReference>
<dbReference type="InterPro" id="IPR023606">
    <property type="entry name" value="CoA-Trfase_III_dom_1_sf"/>
</dbReference>
<dbReference type="InterPro" id="IPR044855">
    <property type="entry name" value="CoA-Trfase_III_dom3_sf"/>
</dbReference>
<dbReference type="AlphaFoldDB" id="A0A7S9LVX0"/>
<dbReference type="InterPro" id="IPR003673">
    <property type="entry name" value="CoA-Trfase_fam_III"/>
</dbReference>
<sequence>MLTLEGITVLAFEQAVAAPYCTSRLAQDGARVIKIERPEGDFARGYDRAAGSVSSYFAWLNAGKESCALDLRAPEDAALARAMMEAADVVVENLAPGALERLGFDLAAWRAEKAGRVSCSISGYGRGHSYEQAKAYDLLVQAESGLCAVTGSAEAPGRVGFSVADIACGMQAYAGVLKALLRRGITGEGGHVEVSLFSALAEWMAVPYLQTRAGAEPQRVGVAHPSIAPYGVFRTQDGVDLVLAVQSEREWQALEPRLLGGTDPRFASNVERVAHRDALDELIAARIGAMRAAEAEALLTECGTAHARLRDVASALEHPALRWEQVVTPNGPFEFPEPATGPAERRDRRVPEVGAQTEALRAEFG</sequence>
<dbReference type="PANTHER" id="PTHR48207">
    <property type="entry name" value="SUCCINATE--HYDROXYMETHYLGLUTARATE COA-TRANSFERASE"/>
    <property type="match status" value="1"/>
</dbReference>
<dbReference type="PANTHER" id="PTHR48207:SF3">
    <property type="entry name" value="SUCCINATE--HYDROXYMETHYLGLUTARATE COA-TRANSFERASE"/>
    <property type="match status" value="1"/>
</dbReference>
<evidence type="ECO:0000313" key="4">
    <source>
        <dbReference type="Proteomes" id="UP000594800"/>
    </source>
</evidence>
<name>A0A7S9LVX0_9RHOB</name>
<dbReference type="KEGG" id="poz:I0K15_05895"/>
<reference evidence="3 4" key="1">
    <citation type="submission" date="2020-11" db="EMBL/GenBank/DDBJ databases">
        <title>Description of Pontivivens ytuae sp. nov. isolated from deep sea sediment of Mariana Trench.</title>
        <authorList>
            <person name="Wang Z."/>
            <person name="Sun Q.-L."/>
            <person name="Xu X.-D."/>
            <person name="Tang Y.-Z."/>
            <person name="Zhang J."/>
        </authorList>
    </citation>
    <scope>NUCLEOTIDE SEQUENCE [LARGE SCALE GENOMIC DNA]</scope>
    <source>
        <strain evidence="3 4">MT2928</strain>
    </source>
</reference>
<dbReference type="Pfam" id="PF02515">
    <property type="entry name" value="CoA_transf_3"/>
    <property type="match status" value="1"/>
</dbReference>
<keyword evidence="1 3" id="KW-0808">Transferase</keyword>
<protein>
    <submittedName>
        <fullName evidence="3">CoA transferase</fullName>
    </submittedName>
</protein>
<accession>A0A7S9LVX0</accession>
<proteinExistence type="predicted"/>
<evidence type="ECO:0000256" key="1">
    <source>
        <dbReference type="ARBA" id="ARBA00022679"/>
    </source>
</evidence>
<evidence type="ECO:0000256" key="2">
    <source>
        <dbReference type="SAM" id="MobiDB-lite"/>
    </source>
</evidence>
<dbReference type="EMBL" id="CP064942">
    <property type="protein sequence ID" value="QPH56128.1"/>
    <property type="molecule type" value="Genomic_DNA"/>
</dbReference>
<feature type="region of interest" description="Disordered" evidence="2">
    <location>
        <begin position="331"/>
        <end position="365"/>
    </location>
</feature>
<keyword evidence="4" id="KW-1185">Reference proteome</keyword>
<evidence type="ECO:0000313" key="3">
    <source>
        <dbReference type="EMBL" id="QPH56128.1"/>
    </source>
</evidence>